<dbReference type="EMBL" id="JAQMWT010000418">
    <property type="protein sequence ID" value="KAJ8601594.1"/>
    <property type="molecule type" value="Genomic_DNA"/>
</dbReference>
<feature type="transmembrane region" description="Helical" evidence="1">
    <location>
        <begin position="367"/>
        <end position="384"/>
    </location>
</feature>
<keyword evidence="1" id="KW-0472">Membrane</keyword>
<dbReference type="InterPro" id="IPR036938">
    <property type="entry name" value="PAP2/HPO_sf"/>
</dbReference>
<protein>
    <recommendedName>
        <fullName evidence="2">Phosphatidic acid phosphatase type 2/haloperoxidase domain-containing protein</fullName>
    </recommendedName>
</protein>
<sequence length="876" mass="96743">MSKVHTNLEKKRPSWHEKWSEAQVVFAQVAVVNPSDADGNVIEAHRLPELGADNAPETWCGKLNQFEANVVATIQRVLLPPSYIIQLLVSFFCWLFAEEQIVALGCVLAAARQSPDLVISVGRAFTITQAWVCYVPKLLCARPRPFWLENRVKFAYPWNLFVHDGSFPSGSAAFVATIAATCWNFGASRITSVIATCLAIVSALAYVVAGVHYPSDVITGAASAAVLNYLAFGPLGLLQRSRGPEGFLVRDDELVNRQLGVTAAVTAVNAVGLGIAFAFAKGGSLMTDLIAWTKTYQTTVSKSDSYQKHVDTAGINKNVQIIDGCKKMESTVTPLLAASLTLFWTTGLIREIYVANSWQPYDRAPKHAAAAIFMSIASILLFVATRWFTLLVAVLLFFNFVVVEVIIFKLYENNKLNDKVNNENNEVYPNDDVNENDMVKCITGFRRLAFVYNNFDMYPTYFNEESTMTLAQAGTYEGPEDIEEYVRYATASSPYFVSKLDLELLTTFTSFDAETGICQFVMVQESDYTTNSKVALAARVSLVGMSKVYYDLRNHYLPRVDVFYPPEFLNYLFGKVLNTRQTREFICGIMADNCTFTRSMDDCVADLDALPTFASSLLHIDGNSEACRDLHGVFARNNPENHCPHISFEPMADPKGRFKCQESSNILPTDLFDDDDFALFNSFCEDVGIDPDQGYKINAAYEPMVRVSYPSATGLPRTTDEAVAADWIEVSSSASCETRYRMAGVLTPTLIYDARGALFGIEMVFNTSTYTEKILESLGDDLAVAIRVRFRDPSTACSRGAITDPVDVDGLWVDAPAGSYEISLDEVHVGDSSVWGPPSGLYGIPSGMGTHYWDISRPPVSVSNCLDDDHLAQVDA</sequence>
<evidence type="ECO:0000313" key="3">
    <source>
        <dbReference type="EMBL" id="KAJ8601594.1"/>
    </source>
</evidence>
<dbReference type="Pfam" id="PF01569">
    <property type="entry name" value="PAP2"/>
    <property type="match status" value="1"/>
</dbReference>
<evidence type="ECO:0000259" key="2">
    <source>
        <dbReference type="SMART" id="SM00014"/>
    </source>
</evidence>
<name>A0AAD7UDL9_9STRA</name>
<feature type="transmembrane region" description="Helical" evidence="1">
    <location>
        <begin position="193"/>
        <end position="211"/>
    </location>
</feature>
<keyword evidence="1" id="KW-1133">Transmembrane helix</keyword>
<dbReference type="Proteomes" id="UP001230188">
    <property type="component" value="Unassembled WGS sequence"/>
</dbReference>
<dbReference type="InterPro" id="IPR000326">
    <property type="entry name" value="PAP2/HPO"/>
</dbReference>
<evidence type="ECO:0000256" key="1">
    <source>
        <dbReference type="SAM" id="Phobius"/>
    </source>
</evidence>
<comment type="caution">
    <text evidence="3">The sequence shown here is derived from an EMBL/GenBank/DDBJ whole genome shotgun (WGS) entry which is preliminary data.</text>
</comment>
<dbReference type="SMART" id="SM00014">
    <property type="entry name" value="acidPPc"/>
    <property type="match status" value="1"/>
</dbReference>
<feature type="transmembrane region" description="Helical" evidence="1">
    <location>
        <begin position="259"/>
        <end position="280"/>
    </location>
</feature>
<feature type="domain" description="Phosphatidic acid phosphatase type 2/haloperoxidase" evidence="2">
    <location>
        <begin position="118"/>
        <end position="232"/>
    </location>
</feature>
<evidence type="ECO:0000313" key="4">
    <source>
        <dbReference type="Proteomes" id="UP001230188"/>
    </source>
</evidence>
<dbReference type="Gene3D" id="1.20.144.10">
    <property type="entry name" value="Phosphatidic acid phosphatase type 2/haloperoxidase"/>
    <property type="match status" value="1"/>
</dbReference>
<dbReference type="AlphaFoldDB" id="A0AAD7UDL9"/>
<feature type="transmembrane region" description="Helical" evidence="1">
    <location>
        <begin position="217"/>
        <end position="238"/>
    </location>
</feature>
<reference evidence="3" key="1">
    <citation type="submission" date="2023-01" db="EMBL/GenBank/DDBJ databases">
        <title>Metagenome sequencing of chrysophaentin producing Chrysophaeum taylorii.</title>
        <authorList>
            <person name="Davison J."/>
            <person name="Bewley C."/>
        </authorList>
    </citation>
    <scope>NUCLEOTIDE SEQUENCE</scope>
    <source>
        <strain evidence="3">NIES-1699</strain>
    </source>
</reference>
<keyword evidence="1" id="KW-0812">Transmembrane</keyword>
<dbReference type="SUPFAM" id="SSF48317">
    <property type="entry name" value="Acid phosphatase/Vanadium-dependent haloperoxidase"/>
    <property type="match status" value="1"/>
</dbReference>
<feature type="transmembrane region" description="Helical" evidence="1">
    <location>
        <begin position="335"/>
        <end position="355"/>
    </location>
</feature>
<dbReference type="CDD" id="cd01610">
    <property type="entry name" value="PAP2_like"/>
    <property type="match status" value="1"/>
</dbReference>
<organism evidence="3 4">
    <name type="scientific">Chrysophaeum taylorii</name>
    <dbReference type="NCBI Taxonomy" id="2483200"/>
    <lineage>
        <taxon>Eukaryota</taxon>
        <taxon>Sar</taxon>
        <taxon>Stramenopiles</taxon>
        <taxon>Ochrophyta</taxon>
        <taxon>Pelagophyceae</taxon>
        <taxon>Pelagomonadales</taxon>
        <taxon>Pelagomonadaceae</taxon>
        <taxon>Chrysophaeum</taxon>
    </lineage>
</organism>
<gene>
    <name evidence="3" type="ORF">CTAYLR_008451</name>
</gene>
<keyword evidence="4" id="KW-1185">Reference proteome</keyword>
<proteinExistence type="predicted"/>
<accession>A0AAD7UDL9</accession>